<sequence>MKGLRSDAEVVANLLAHVDLCGERRDQMVLLRRCIRGDDSESLRQLLSAPRVLNRFPGLLEMALEVRALKCVEALELALLQQCIQDDDTRGLQQLLPSLLLQRFPGLQEMAAKAGAQNCNELLQEMTPKRGFMRCPKDVWLRSKEEMEALLESGELRADAWYVRGSEEWTPLLNLVIERGELECVELLLQKGAPVDVCGWKKTFPQETPLLLFIQRIRRGFAWSYIGGFRVRTHEDELKGKGDVVKRLLALLVEKGREAGCLDWTVAGKIALEGNRTTATGRGLDIRSDCRISTEENQPLSPEEKRLTCRFDPPFNILLTGSEREAGGLETVEVSALALACLCSAPDERFLYLRSLERNKLDFLLSAVKLLLPLSANRSDTSTNSRVDLKGYGKNALTPLDTLIRSWPDDYDGFARETEEVKKEILEWLVQAKVSLQRVDAYHGPPLSLACGVGAHPLARFILDGSRKGRAMDETGTEEIQRDDEFDPDSGLQRVTVSRRQSEKRPPLHLLYPTPLIQAVLGTRSLIPMLLSRGADPNLRARLPGSDFLLTPLQATLFEAVLQHLETGRIDSSISDLRHAPSHAQSDEPGSCFSPAEVNAPGFSFPAGVTVCSFEGQPVGLSVHFSPLLMACWWGLYEVVSPGPVLSIRPDFTIPPEWVRIHVVIWGPREWLTVHSIYQHPVVLPTGVREPHDAKPNAFGLIALKFGPGVRCRPSMPRREGEISTPVLGEREFEGWLLPLQVALARLEWVCREAAAGSTRLDSRDKNAFVPNLLRALEIVFVLFNMGADPDSNNMTQRPEGWGWSLLADEIMEQAGVRGPRSGEDFSVFESGFGWSWLAPVISVLTEAGPGSYIDRRFTGKPAHAASMRLLKSLILRLPRDALNRRGVHGLTALEISVLGGQWDLVRFLCIRGAHLNPRREVLSRMNRDQLEKLKAVLSKAPPEDGIRCEAGILEAADEGEMQHQGDGGDASGWESAGAEIALEEWFRECPPGVLGLMRKIAVEFAEG</sequence>
<dbReference type="PANTHER" id="PTHR24189:SF50">
    <property type="entry name" value="ANKYRIN REPEAT AND SOCS BOX PROTEIN 2"/>
    <property type="match status" value="1"/>
</dbReference>
<accession>A0A0G4H6V8</accession>
<reference evidence="4" key="1">
    <citation type="submission" date="2014-11" db="EMBL/GenBank/DDBJ databases">
        <authorList>
            <person name="Otto D Thomas"/>
            <person name="Naeem Raeece"/>
        </authorList>
    </citation>
    <scope>NUCLEOTIDE SEQUENCE</scope>
</reference>
<dbReference type="PANTHER" id="PTHR24189">
    <property type="entry name" value="MYOTROPHIN"/>
    <property type="match status" value="1"/>
</dbReference>
<organism evidence="4">
    <name type="scientific">Chromera velia CCMP2878</name>
    <dbReference type="NCBI Taxonomy" id="1169474"/>
    <lineage>
        <taxon>Eukaryota</taxon>
        <taxon>Sar</taxon>
        <taxon>Alveolata</taxon>
        <taxon>Colpodellida</taxon>
        <taxon>Chromeraceae</taxon>
        <taxon>Chromera</taxon>
    </lineage>
</organism>
<protein>
    <submittedName>
        <fullName evidence="4">Uncharacterized protein</fullName>
    </submittedName>
</protein>
<dbReference type="Pfam" id="PF00023">
    <property type="entry name" value="Ank"/>
    <property type="match status" value="1"/>
</dbReference>
<dbReference type="GO" id="GO:0005634">
    <property type="term" value="C:nucleus"/>
    <property type="evidence" value="ECO:0007669"/>
    <property type="project" value="TreeGrafter"/>
</dbReference>
<dbReference type="PROSITE" id="PS50088">
    <property type="entry name" value="ANK_REPEAT"/>
    <property type="match status" value="1"/>
</dbReference>
<dbReference type="Gene3D" id="1.25.40.20">
    <property type="entry name" value="Ankyrin repeat-containing domain"/>
    <property type="match status" value="2"/>
</dbReference>
<keyword evidence="1" id="KW-0677">Repeat</keyword>
<evidence type="ECO:0000256" key="1">
    <source>
        <dbReference type="ARBA" id="ARBA00022737"/>
    </source>
</evidence>
<dbReference type="GO" id="GO:2000812">
    <property type="term" value="P:regulation of barbed-end actin filament capping"/>
    <property type="evidence" value="ECO:0007669"/>
    <property type="project" value="TreeGrafter"/>
</dbReference>
<name>A0A0G4H6V8_9ALVE</name>
<evidence type="ECO:0000256" key="2">
    <source>
        <dbReference type="ARBA" id="ARBA00023043"/>
    </source>
</evidence>
<evidence type="ECO:0000256" key="3">
    <source>
        <dbReference type="PROSITE-ProRule" id="PRU00023"/>
    </source>
</evidence>
<dbReference type="GO" id="GO:0005737">
    <property type="term" value="C:cytoplasm"/>
    <property type="evidence" value="ECO:0007669"/>
    <property type="project" value="TreeGrafter"/>
</dbReference>
<dbReference type="EMBL" id="CDMZ01001940">
    <property type="protein sequence ID" value="CEM39581.1"/>
    <property type="molecule type" value="Genomic_DNA"/>
</dbReference>
<evidence type="ECO:0000313" key="4">
    <source>
        <dbReference type="EMBL" id="CEM39581.1"/>
    </source>
</evidence>
<dbReference type="SUPFAM" id="SSF48403">
    <property type="entry name" value="Ankyrin repeat"/>
    <property type="match status" value="1"/>
</dbReference>
<proteinExistence type="predicted"/>
<gene>
    <name evidence="4" type="ORF">Cvel_5794</name>
</gene>
<dbReference type="InterPro" id="IPR002110">
    <property type="entry name" value="Ankyrin_rpt"/>
</dbReference>
<keyword evidence="2 3" id="KW-0040">ANK repeat</keyword>
<dbReference type="InterPro" id="IPR036770">
    <property type="entry name" value="Ankyrin_rpt-contain_sf"/>
</dbReference>
<dbReference type="InterPro" id="IPR050745">
    <property type="entry name" value="Multifunctional_regulatory"/>
</dbReference>
<feature type="repeat" description="ANK" evidence="3">
    <location>
        <begin position="889"/>
        <end position="921"/>
    </location>
</feature>
<dbReference type="VEuPathDB" id="CryptoDB:Cvel_5794"/>
<dbReference type="AlphaFoldDB" id="A0A0G4H6V8"/>
<dbReference type="SMART" id="SM00248">
    <property type="entry name" value="ANK"/>
    <property type="match status" value="3"/>
</dbReference>